<keyword evidence="3" id="KW-0966">Cell projection</keyword>
<accession>A0A5C8DZW8</accession>
<dbReference type="Proteomes" id="UP000324574">
    <property type="component" value="Unassembled WGS sequence"/>
</dbReference>
<dbReference type="AlphaFoldDB" id="A0A5C8DZW8"/>
<dbReference type="EMBL" id="SAXU01000001">
    <property type="protein sequence ID" value="TXJ20711.1"/>
    <property type="molecule type" value="Genomic_DNA"/>
</dbReference>
<dbReference type="RefSeq" id="WP_021957990.1">
    <property type="nucleotide sequence ID" value="NZ_CATXRK010000058.1"/>
</dbReference>
<dbReference type="Proteomes" id="UP000324707">
    <property type="component" value="Unassembled WGS sequence"/>
</dbReference>
<organism evidence="3 13">
    <name type="scientific">Brachyspira aalborgi</name>
    <dbReference type="NCBI Taxonomy" id="29522"/>
    <lineage>
        <taxon>Bacteria</taxon>
        <taxon>Pseudomonadati</taxon>
        <taxon>Spirochaetota</taxon>
        <taxon>Spirochaetia</taxon>
        <taxon>Brachyspirales</taxon>
        <taxon>Brachyspiraceae</taxon>
        <taxon>Brachyspira</taxon>
    </lineage>
</organism>
<dbReference type="Pfam" id="PF06289">
    <property type="entry name" value="FlbD"/>
    <property type="match status" value="1"/>
</dbReference>
<proteinExistence type="predicted"/>
<evidence type="ECO:0000313" key="12">
    <source>
        <dbReference type="Proteomes" id="UP000324638"/>
    </source>
</evidence>
<keyword evidence="3" id="KW-0969">Cilium</keyword>
<dbReference type="Proteomes" id="UP000324638">
    <property type="component" value="Unassembled WGS sequence"/>
</dbReference>
<evidence type="ECO:0000313" key="10">
    <source>
        <dbReference type="Proteomes" id="UP000322659"/>
    </source>
</evidence>
<dbReference type="EMBL" id="SAXZ01000015">
    <property type="protein sequence ID" value="TXJ30654.1"/>
    <property type="molecule type" value="Genomic_DNA"/>
</dbReference>
<dbReference type="EMBL" id="SAYI01000023">
    <property type="protein sequence ID" value="TXJ53474.1"/>
    <property type="molecule type" value="Genomic_DNA"/>
</dbReference>
<evidence type="ECO:0000313" key="3">
    <source>
        <dbReference type="EMBL" id="TXJ29985.1"/>
    </source>
</evidence>
<evidence type="ECO:0000313" key="14">
    <source>
        <dbReference type="Proteomes" id="UP000325002"/>
    </source>
</evidence>
<reference evidence="9 10" key="1">
    <citation type="journal article" date="1992" name="Lakartidningen">
        <title>[Penicillin V and not amoxicillin is the first choice preparation in acute otitis].</title>
        <authorList>
            <person name="Kamme C."/>
            <person name="Lundgren K."/>
            <person name="Prellner K."/>
        </authorList>
    </citation>
    <scope>NUCLEOTIDE SEQUENCE [LARGE SCALE GENOMIC DNA]</scope>
    <source>
        <strain evidence="2 12">513A</strain>
        <strain evidence="8 15">PC2777IV</strain>
        <strain evidence="7 9">PC3053II</strain>
        <strain evidence="6 11">PC3714II</strain>
        <strain evidence="5 14">PC3997IV</strain>
        <strain evidence="4 10">PC5099IV</strain>
        <strain evidence="3 13">PC5538III-lc</strain>
        <strain evidence="1 16">W1</strain>
    </source>
</reference>
<evidence type="ECO:0000313" key="1">
    <source>
        <dbReference type="EMBL" id="TXJ12384.1"/>
    </source>
</evidence>
<dbReference type="PANTHER" id="PTHR39185">
    <property type="entry name" value="SWARMING MOTILITY PROTEIN SWRD"/>
    <property type="match status" value="1"/>
</dbReference>
<keyword evidence="10" id="KW-1185">Reference proteome</keyword>
<dbReference type="Proteomes" id="UP000322327">
    <property type="component" value="Unassembled WGS sequence"/>
</dbReference>
<name>A0A5C8DZW8_9SPIR</name>
<gene>
    <name evidence="8" type="ORF">EPJ67_09380</name>
    <name evidence="3" type="ORF">EPJ69_12175</name>
    <name evidence="6" type="ORF">EPJ70_07370</name>
    <name evidence="4" type="ORF">EPJ71_11950</name>
    <name evidence="7" type="ORF">EPJ76_12255</name>
    <name evidence="2" type="ORF">EPJ79_06115</name>
    <name evidence="1" type="ORF">EPJ80_06260</name>
    <name evidence="5" type="ORF">EPJ81_02645</name>
</gene>
<evidence type="ECO:0000313" key="16">
    <source>
        <dbReference type="Proteomes" id="UP000325116"/>
    </source>
</evidence>
<evidence type="ECO:0000313" key="15">
    <source>
        <dbReference type="Proteomes" id="UP000325013"/>
    </source>
</evidence>
<reference evidence="3" key="2">
    <citation type="submission" date="2019-01" db="EMBL/GenBank/DDBJ databases">
        <authorList>
            <person name="Thorell K."/>
        </authorList>
    </citation>
    <scope>NUCLEOTIDE SEQUENCE</scope>
    <source>
        <strain evidence="2">513A</strain>
        <strain evidence="8">PC2777IV</strain>
        <strain evidence="7">PC3053II</strain>
        <strain evidence="6">PC3714II</strain>
        <strain evidence="5">PC3997IV</strain>
        <strain evidence="4">PC5099IV</strain>
        <strain evidence="3">PC5538III-lc</strain>
        <strain evidence="1">W1</strain>
    </source>
</reference>
<evidence type="ECO:0000313" key="7">
    <source>
        <dbReference type="EMBL" id="TXJ53474.1"/>
    </source>
</evidence>
<dbReference type="EMBL" id="SAYJ01000018">
    <property type="protein sequence ID" value="TXJ55769.1"/>
    <property type="molecule type" value="Genomic_DNA"/>
</dbReference>
<dbReference type="PANTHER" id="PTHR39185:SF1">
    <property type="entry name" value="SWARMING MOTILITY PROTEIN SWRD"/>
    <property type="match status" value="1"/>
</dbReference>
<dbReference type="InterPro" id="IPR009384">
    <property type="entry name" value="SwrD-like"/>
</dbReference>
<keyword evidence="3" id="KW-0282">Flagellum</keyword>
<evidence type="ECO:0000313" key="9">
    <source>
        <dbReference type="Proteomes" id="UP000322327"/>
    </source>
</evidence>
<evidence type="ECO:0000313" key="4">
    <source>
        <dbReference type="EMBL" id="TXJ30654.1"/>
    </source>
</evidence>
<sequence length="74" mass="8860">MIHITRFDKTILYVNPHQIEFMEETPDLVITMLSGRKIVTKDSFETVLNRIIEYRKRIINEDTIKKPSFYGNEE</sequence>
<dbReference type="EMBL" id="SAXT01000004">
    <property type="protein sequence ID" value="TXJ12384.1"/>
    <property type="molecule type" value="Genomic_DNA"/>
</dbReference>
<dbReference type="Proteomes" id="UP000325116">
    <property type="component" value="Unassembled WGS sequence"/>
</dbReference>
<dbReference type="EMBL" id="SAYD01000008">
    <property type="protein sequence ID" value="TXJ40576.1"/>
    <property type="molecule type" value="Genomic_DNA"/>
</dbReference>
<dbReference type="Proteomes" id="UP000325002">
    <property type="component" value="Unassembled WGS sequence"/>
</dbReference>
<evidence type="ECO:0000313" key="8">
    <source>
        <dbReference type="EMBL" id="TXJ55769.1"/>
    </source>
</evidence>
<evidence type="ECO:0000313" key="13">
    <source>
        <dbReference type="Proteomes" id="UP000324707"/>
    </source>
</evidence>
<comment type="caution">
    <text evidence="3">The sequence shown here is derived from an EMBL/GenBank/DDBJ whole genome shotgun (WGS) entry which is preliminary data.</text>
</comment>
<dbReference type="Proteomes" id="UP000325013">
    <property type="component" value="Unassembled WGS sequence"/>
</dbReference>
<protein>
    <submittedName>
        <fullName evidence="3">Flagellar protein</fullName>
    </submittedName>
</protein>
<dbReference type="Proteomes" id="UP000322659">
    <property type="component" value="Unassembled WGS sequence"/>
</dbReference>
<evidence type="ECO:0000313" key="5">
    <source>
        <dbReference type="EMBL" id="TXJ40576.1"/>
    </source>
</evidence>
<evidence type="ECO:0000313" key="6">
    <source>
        <dbReference type="EMBL" id="TXJ44054.1"/>
    </source>
</evidence>
<dbReference type="EMBL" id="SAYG01000009">
    <property type="protein sequence ID" value="TXJ44054.1"/>
    <property type="molecule type" value="Genomic_DNA"/>
</dbReference>
<evidence type="ECO:0000313" key="11">
    <source>
        <dbReference type="Proteomes" id="UP000324574"/>
    </source>
</evidence>
<dbReference type="OrthoDB" id="9799862at2"/>
<dbReference type="EMBL" id="SAXX01000025">
    <property type="protein sequence ID" value="TXJ29985.1"/>
    <property type="molecule type" value="Genomic_DNA"/>
</dbReference>
<evidence type="ECO:0000313" key="2">
    <source>
        <dbReference type="EMBL" id="TXJ20711.1"/>
    </source>
</evidence>